<dbReference type="Proteomes" id="UP000507470">
    <property type="component" value="Unassembled WGS sequence"/>
</dbReference>
<dbReference type="AlphaFoldDB" id="A0A6J7ZUX9"/>
<accession>A0A6J7ZUX9</accession>
<name>A0A6J7ZUX9_MYTCO</name>
<sequence>MDVSFLFSSCLSYYFISICFQQKVLFTTKFTIMELDLRTSNLALLVRQNAEMFSMDYDYNNKFIYFPRYHENDIMRFTYPSIHITLETVVKTERNPAGLAIDSKFDHIYWTEIGTGRIVRCNLNGTDRYAFPEIISNPFVIQLDLANRLIYYVERNDSIIKSSFNLSEKLVIVSLGKERVDCMDLDIDEERLYWITYDKGQLKSASSRGNDVQQVISTNSKINNYALRVYGSYILYGSDTKLMKLNKKPGSIPTELYNDSSAINSIYACTEAGNKQQDKQLTTKRGISKTIMPDKKVSVKILETSFTYVSKTLWYL</sequence>
<evidence type="ECO:0000313" key="2">
    <source>
        <dbReference type="Proteomes" id="UP000507470"/>
    </source>
</evidence>
<evidence type="ECO:0000313" key="1">
    <source>
        <dbReference type="EMBL" id="CAC5356094.1"/>
    </source>
</evidence>
<dbReference type="InterPro" id="IPR011042">
    <property type="entry name" value="6-blade_b-propeller_TolB-like"/>
</dbReference>
<dbReference type="SMART" id="SM00135">
    <property type="entry name" value="LY"/>
    <property type="match status" value="2"/>
</dbReference>
<organism evidence="1 2">
    <name type="scientific">Mytilus coruscus</name>
    <name type="common">Sea mussel</name>
    <dbReference type="NCBI Taxonomy" id="42192"/>
    <lineage>
        <taxon>Eukaryota</taxon>
        <taxon>Metazoa</taxon>
        <taxon>Spiralia</taxon>
        <taxon>Lophotrochozoa</taxon>
        <taxon>Mollusca</taxon>
        <taxon>Bivalvia</taxon>
        <taxon>Autobranchia</taxon>
        <taxon>Pteriomorphia</taxon>
        <taxon>Mytilida</taxon>
        <taxon>Mytiloidea</taxon>
        <taxon>Mytilidae</taxon>
        <taxon>Mytilinae</taxon>
        <taxon>Mytilus</taxon>
    </lineage>
</organism>
<dbReference type="PANTHER" id="PTHR46513">
    <property type="entry name" value="VITELLOGENIN RECEPTOR-LIKE PROTEIN-RELATED-RELATED"/>
    <property type="match status" value="1"/>
</dbReference>
<dbReference type="OrthoDB" id="10433392at2759"/>
<dbReference type="Gene3D" id="2.120.10.30">
    <property type="entry name" value="TolB, C-terminal domain"/>
    <property type="match status" value="1"/>
</dbReference>
<protein>
    <submittedName>
        <fullName evidence="1">LRP4</fullName>
    </submittedName>
</protein>
<proteinExistence type="predicted"/>
<dbReference type="EMBL" id="CACVKT020000115">
    <property type="protein sequence ID" value="CAC5356094.1"/>
    <property type="molecule type" value="Genomic_DNA"/>
</dbReference>
<dbReference type="SUPFAM" id="SSF63825">
    <property type="entry name" value="YWTD domain"/>
    <property type="match status" value="1"/>
</dbReference>
<gene>
    <name evidence="1" type="ORF">MCOR_444</name>
</gene>
<reference evidence="1 2" key="1">
    <citation type="submission" date="2020-06" db="EMBL/GenBank/DDBJ databases">
        <authorList>
            <person name="Li R."/>
            <person name="Bekaert M."/>
        </authorList>
    </citation>
    <scope>NUCLEOTIDE SEQUENCE [LARGE SCALE GENOMIC DNA]</scope>
    <source>
        <strain evidence="2">wild</strain>
    </source>
</reference>
<dbReference type="InterPro" id="IPR050778">
    <property type="entry name" value="Cueball_EGF_LRP_Nidogen"/>
</dbReference>
<dbReference type="InterPro" id="IPR000033">
    <property type="entry name" value="LDLR_classB_rpt"/>
</dbReference>
<keyword evidence="2" id="KW-1185">Reference proteome</keyword>